<dbReference type="InterPro" id="IPR050303">
    <property type="entry name" value="GatZ_KbaZ_carbometab"/>
</dbReference>
<gene>
    <name evidence="11" type="ORF">DES51_12125</name>
    <name evidence="10" type="ORF">MQE39_07280</name>
</gene>
<sequence length="249" mass="26084">MSITTTFIISLITGLAYLQRRVLGDCQLERPLVLGPIIGLILGDFGTGLFVGASLELVFMGAQAIGGSVPSNVAIASALGTTAAILSGTGLEGAMVVALPVAVVASTFETFAKAACAFFMHAADTYANKGDWKGISMMMWLGNGLHFLAYFIPTFLGLYFGAEYVTNIMNSIPANIMAGISAVGALLPALGFGLLLNNLSTKEYMGYFFIGFAMVAYIPAFGVMGVAFIGIAYCAVYVFNKLNKAEGDL</sequence>
<feature type="transmembrane region" description="Helical" evidence="9">
    <location>
        <begin position="208"/>
        <end position="239"/>
    </location>
</feature>
<evidence type="ECO:0000256" key="8">
    <source>
        <dbReference type="ARBA" id="ARBA00023136"/>
    </source>
</evidence>
<organism evidence="11 12">
    <name type="scientific">Dielma fastidiosa</name>
    <dbReference type="NCBI Taxonomy" id="1034346"/>
    <lineage>
        <taxon>Bacteria</taxon>
        <taxon>Bacillati</taxon>
        <taxon>Bacillota</taxon>
        <taxon>Erysipelotrichia</taxon>
        <taxon>Erysipelotrichales</taxon>
        <taxon>Erysipelotrichaceae</taxon>
        <taxon>Dielma</taxon>
    </lineage>
</organism>
<feature type="transmembrane region" description="Helical" evidence="9">
    <location>
        <begin position="71"/>
        <end position="91"/>
    </location>
</feature>
<dbReference type="EMBL" id="JALDAW010000011">
    <property type="protein sequence ID" value="MDY5167915.1"/>
    <property type="molecule type" value="Genomic_DNA"/>
</dbReference>
<evidence type="ECO:0000313" key="11">
    <source>
        <dbReference type="EMBL" id="PXX75042.1"/>
    </source>
</evidence>
<comment type="subcellular location">
    <subcellularLocation>
        <location evidence="1">Cell membrane</location>
        <topology evidence="1">Multi-pass membrane protein</topology>
    </subcellularLocation>
</comment>
<dbReference type="Pfam" id="PF03609">
    <property type="entry name" value="EII-Sor"/>
    <property type="match status" value="1"/>
</dbReference>
<keyword evidence="12" id="KW-1185">Reference proteome</keyword>
<dbReference type="AlphaFoldDB" id="A0A2V2FQU9"/>
<proteinExistence type="predicted"/>
<dbReference type="OrthoDB" id="7058816at2"/>
<dbReference type="EMBL" id="QJKH01000021">
    <property type="protein sequence ID" value="PXX75042.1"/>
    <property type="molecule type" value="Genomic_DNA"/>
</dbReference>
<accession>A0A2V2FQU9</accession>
<reference evidence="10" key="2">
    <citation type="submission" date="2022-03" db="EMBL/GenBank/DDBJ databases">
        <title>First case of bacteraemia caused by Dielma fastidiosa in a patient hospitalised with diverticulitis.</title>
        <authorList>
            <person name="Forman-Ankjaer B."/>
            <person name="Hvid-Jensen F."/>
            <person name="Kobel C.M."/>
            <person name="Greve T."/>
        </authorList>
    </citation>
    <scope>NUCLEOTIDE SEQUENCE</scope>
    <source>
        <strain evidence="10">AUH_DF_2021</strain>
    </source>
</reference>
<keyword evidence="5" id="KW-0598">Phosphotransferase system</keyword>
<evidence type="ECO:0000256" key="6">
    <source>
        <dbReference type="ARBA" id="ARBA00022692"/>
    </source>
</evidence>
<protein>
    <submittedName>
        <fullName evidence="11">Fructoselysine and glucoselysine-specific PTS system IIC component</fullName>
    </submittedName>
    <submittedName>
        <fullName evidence="10">PTS sugar transporter subunit IIC</fullName>
    </submittedName>
</protein>
<evidence type="ECO:0000256" key="1">
    <source>
        <dbReference type="ARBA" id="ARBA00004651"/>
    </source>
</evidence>
<dbReference type="GeneID" id="94439342"/>
<keyword evidence="7 9" id="KW-1133">Transmembrane helix</keyword>
<evidence type="ECO:0000256" key="4">
    <source>
        <dbReference type="ARBA" id="ARBA00022597"/>
    </source>
</evidence>
<dbReference type="PANTHER" id="PTHR32502:SF8">
    <property type="entry name" value="N-ACETYLGALACTOSAMINE PERMEASE IIC COMPONENT 1"/>
    <property type="match status" value="1"/>
</dbReference>
<feature type="transmembrane region" description="Helical" evidence="9">
    <location>
        <begin position="140"/>
        <end position="162"/>
    </location>
</feature>
<reference evidence="11 12" key="1">
    <citation type="submission" date="2018-05" db="EMBL/GenBank/DDBJ databases">
        <title>Genomic Encyclopedia of Type Strains, Phase IV (KMG-IV): sequencing the most valuable type-strain genomes for metagenomic binning, comparative biology and taxonomic classification.</title>
        <authorList>
            <person name="Goeker M."/>
        </authorList>
    </citation>
    <scope>NUCLEOTIDE SEQUENCE [LARGE SCALE GENOMIC DNA]</scope>
    <source>
        <strain evidence="11 12">JC118</strain>
    </source>
</reference>
<keyword evidence="6 9" id="KW-0812">Transmembrane</keyword>
<keyword evidence="3" id="KW-1003">Cell membrane</keyword>
<evidence type="ECO:0000256" key="7">
    <source>
        <dbReference type="ARBA" id="ARBA00022989"/>
    </source>
</evidence>
<dbReference type="InterPro" id="IPR004700">
    <property type="entry name" value="PTS_IIC_man"/>
</dbReference>
<dbReference type="RefSeq" id="WP_022937775.1">
    <property type="nucleotide sequence ID" value="NZ_BAABZA010000001.1"/>
</dbReference>
<dbReference type="GO" id="GO:0005886">
    <property type="term" value="C:plasma membrane"/>
    <property type="evidence" value="ECO:0007669"/>
    <property type="project" value="UniProtKB-SubCell"/>
</dbReference>
<evidence type="ECO:0000256" key="3">
    <source>
        <dbReference type="ARBA" id="ARBA00022475"/>
    </source>
</evidence>
<keyword evidence="2" id="KW-0813">Transport</keyword>
<dbReference type="Proteomes" id="UP000247612">
    <property type="component" value="Unassembled WGS sequence"/>
</dbReference>
<evidence type="ECO:0000313" key="10">
    <source>
        <dbReference type="EMBL" id="MDY5167915.1"/>
    </source>
</evidence>
<name>A0A2V2FQU9_9FIRM</name>
<feature type="transmembrane region" description="Helical" evidence="9">
    <location>
        <begin position="97"/>
        <end position="119"/>
    </location>
</feature>
<dbReference type="Proteomes" id="UP001276902">
    <property type="component" value="Unassembled WGS sequence"/>
</dbReference>
<keyword evidence="4 10" id="KW-0762">Sugar transport</keyword>
<evidence type="ECO:0000313" key="12">
    <source>
        <dbReference type="Proteomes" id="UP000247612"/>
    </source>
</evidence>
<evidence type="ECO:0000256" key="5">
    <source>
        <dbReference type="ARBA" id="ARBA00022683"/>
    </source>
</evidence>
<feature type="transmembrane region" description="Helical" evidence="9">
    <location>
        <begin position="174"/>
        <end position="196"/>
    </location>
</feature>
<evidence type="ECO:0000256" key="9">
    <source>
        <dbReference type="SAM" id="Phobius"/>
    </source>
</evidence>
<keyword evidence="8 9" id="KW-0472">Membrane</keyword>
<evidence type="ECO:0000256" key="2">
    <source>
        <dbReference type="ARBA" id="ARBA00022448"/>
    </source>
</evidence>
<comment type="caution">
    <text evidence="11">The sequence shown here is derived from an EMBL/GenBank/DDBJ whole genome shotgun (WGS) entry which is preliminary data.</text>
</comment>
<dbReference type="STRING" id="1034346.GCA_000313565_01472"/>
<dbReference type="GO" id="GO:0009401">
    <property type="term" value="P:phosphoenolpyruvate-dependent sugar phosphotransferase system"/>
    <property type="evidence" value="ECO:0007669"/>
    <property type="project" value="UniProtKB-KW"/>
</dbReference>
<dbReference type="PANTHER" id="PTHR32502">
    <property type="entry name" value="N-ACETYLGALACTOSAMINE PERMEASE II COMPONENT-RELATED"/>
    <property type="match status" value="1"/>
</dbReference>
<dbReference type="PROSITE" id="PS51106">
    <property type="entry name" value="PTS_EIIC_TYPE_4"/>
    <property type="match status" value="1"/>
</dbReference>
<feature type="transmembrane region" description="Helical" evidence="9">
    <location>
        <begin position="34"/>
        <end position="59"/>
    </location>
</feature>